<evidence type="ECO:0000256" key="11">
    <source>
        <dbReference type="ARBA" id="ARBA00022776"/>
    </source>
</evidence>
<evidence type="ECO:0000256" key="17">
    <source>
        <dbReference type="ARBA" id="ARBA00023242"/>
    </source>
</evidence>
<organism evidence="24 25">
    <name type="scientific">Eublepharis macularius</name>
    <name type="common">Leopard gecko</name>
    <name type="synonym">Cyrtodactylus macularius</name>
    <dbReference type="NCBI Taxonomy" id="481883"/>
    <lineage>
        <taxon>Eukaryota</taxon>
        <taxon>Metazoa</taxon>
        <taxon>Chordata</taxon>
        <taxon>Craniata</taxon>
        <taxon>Vertebrata</taxon>
        <taxon>Euteleostomi</taxon>
        <taxon>Lepidosauria</taxon>
        <taxon>Squamata</taxon>
        <taxon>Bifurcata</taxon>
        <taxon>Gekkota</taxon>
        <taxon>Eublepharidae</taxon>
        <taxon>Eublepharinae</taxon>
        <taxon>Eublepharis</taxon>
    </lineage>
</organism>
<dbReference type="GeneID" id="129338559"/>
<keyword evidence="24" id="KW-1185">Reference proteome</keyword>
<dbReference type="Gene3D" id="3.30.457.60">
    <property type="match status" value="1"/>
</dbReference>
<keyword evidence="12" id="KW-0995">Kinetochore</keyword>
<keyword evidence="17" id="KW-0539">Nucleus</keyword>
<sequence length="729" mass="84476">MERGGGGTSGWGGSKEEMEGNTMVISVLRSFERFMAESADEPSGLDTTQDPLQMRYQQMMRLEEEAEQIHSGTRLLQAEREKMQMELSHKKARIELEKQANTNARNYERETDRNQELLKQIKQCQEREAEAENKLKEQIVANKSCQRSMESLNKKLQEKENQLAEANEKSSVLKAKLSELQWNLMNQEMQIKGLESQKQELLEQLEAQRKQWQEASQQIQALQAKQAQMAKKDQKIQDLEQKLSLQEQDAAIVRNMKADLAQFPKMEWELQHLREENAYLREMKENNGLLREEVEGLQRKLERYEKVQEERVALELENEKLQGKLNTWETLGQSTGLSIKSPSDVSSHFVALQHRELVLKEQNSAIVSSARQLENARKQLQEELLKVQSQLLEEKKMREQHETMARCLQKRVQLLIKARDGMRGILDSYDNELNPSELAPQLNFRLREAEDLVQKTEAHAAEMEVQLSRALEEAGNQKKKADMLEVELQVLKGQESSTDLSIFIAREGVNALRLKVEDLETERSRLEEEKRSLELKLEQVTLQGGDYDPSKTKVLHLSVNPASLAKQQRLEEQAHLREECERLREMVRVLERGGSLPETSEGAASLQSPQEIADLKKQLESAELKNQRLKEVFRTKIQEFRKACYSLTGYQIDMTCENQYRLTSVYAEHREDCLIFKDSRSCGRKMQLLETEFSQTVRDLIDLHLHHQDSIPVFLSAVTLELFSRQTMT</sequence>
<evidence type="ECO:0000256" key="19">
    <source>
        <dbReference type="ARBA" id="ARBA00023328"/>
    </source>
</evidence>
<evidence type="ECO:0000256" key="22">
    <source>
        <dbReference type="ARBA" id="ARBA00075803"/>
    </source>
</evidence>
<keyword evidence="13" id="KW-0832">Ubl conjugation</keyword>
<gene>
    <name evidence="25" type="primary">MAD1L1</name>
</gene>
<evidence type="ECO:0000256" key="8">
    <source>
        <dbReference type="ARBA" id="ARBA00022499"/>
    </source>
</evidence>
<dbReference type="GO" id="GO:0000776">
    <property type="term" value="C:kinetochore"/>
    <property type="evidence" value="ECO:0007669"/>
    <property type="project" value="UniProtKB-KW"/>
</dbReference>
<evidence type="ECO:0000256" key="4">
    <source>
        <dbReference type="ARBA" id="ARBA00004647"/>
    </source>
</evidence>
<dbReference type="Pfam" id="PF05557">
    <property type="entry name" value="MAD"/>
    <property type="match status" value="1"/>
</dbReference>
<comment type="subcellular location">
    <subcellularLocation>
        <location evidence="3">Chromosome</location>
        <location evidence="3">Centromere</location>
        <location evidence="3">Kinetochore</location>
    </subcellularLocation>
    <subcellularLocation>
        <location evidence="2">Cytoplasm</location>
        <location evidence="2">Cytoskeleton</location>
        <location evidence="2">Microtubule organizing center</location>
        <location evidence="2">Centrosome</location>
    </subcellularLocation>
    <subcellularLocation>
        <location evidence="4">Cytoplasm</location>
        <location evidence="4">Cytoskeleton</location>
        <location evidence="4">Spindle pole</location>
    </subcellularLocation>
    <subcellularLocation>
        <location evidence="1">Nucleus envelope</location>
    </subcellularLocation>
</comment>
<keyword evidence="15 23" id="KW-0175">Coiled coil</keyword>
<keyword evidence="9" id="KW-0597">Phosphoprotein</keyword>
<evidence type="ECO:0000256" key="9">
    <source>
        <dbReference type="ARBA" id="ARBA00022553"/>
    </source>
</evidence>
<keyword evidence="6" id="KW-0158">Chromosome</keyword>
<dbReference type="Proteomes" id="UP001190640">
    <property type="component" value="Chromosome 12"/>
</dbReference>
<evidence type="ECO:0000256" key="6">
    <source>
        <dbReference type="ARBA" id="ARBA00022454"/>
    </source>
</evidence>
<dbReference type="KEGG" id="emc:129338559"/>
<keyword evidence="10" id="KW-0132">Cell division</keyword>
<dbReference type="GO" id="GO:0005813">
    <property type="term" value="C:centrosome"/>
    <property type="evidence" value="ECO:0007669"/>
    <property type="project" value="UniProtKB-SubCell"/>
</dbReference>
<comment type="similarity">
    <text evidence="5">Belongs to the MAD1 family.</text>
</comment>
<dbReference type="SUPFAM" id="SSF75704">
    <property type="entry name" value="Mitotic arrest deficient-like 1, Mad1"/>
    <property type="match status" value="1"/>
</dbReference>
<name>A0AA97K4K5_EUBMA</name>
<dbReference type="GO" id="GO:0051301">
    <property type="term" value="P:cell division"/>
    <property type="evidence" value="ECO:0007669"/>
    <property type="project" value="UniProtKB-KW"/>
</dbReference>
<evidence type="ECO:0000256" key="15">
    <source>
        <dbReference type="ARBA" id="ARBA00023054"/>
    </source>
</evidence>
<feature type="coiled-coil region" evidence="23">
    <location>
        <begin position="359"/>
        <end position="397"/>
    </location>
</feature>
<dbReference type="AlphaFoldDB" id="A0AA97K4K5"/>
<dbReference type="Gene3D" id="6.10.250.90">
    <property type="match status" value="1"/>
</dbReference>
<accession>A0AA97K4K5</accession>
<evidence type="ECO:0000256" key="3">
    <source>
        <dbReference type="ARBA" id="ARBA00004629"/>
    </source>
</evidence>
<evidence type="ECO:0000256" key="2">
    <source>
        <dbReference type="ARBA" id="ARBA00004300"/>
    </source>
</evidence>
<keyword evidence="14" id="KW-0007">Acetylation</keyword>
<dbReference type="InterPro" id="IPR008672">
    <property type="entry name" value="Mad1"/>
</dbReference>
<evidence type="ECO:0000256" key="7">
    <source>
        <dbReference type="ARBA" id="ARBA00022490"/>
    </source>
</evidence>
<keyword evidence="19" id="KW-0137">Centromere</keyword>
<dbReference type="GO" id="GO:1990728">
    <property type="term" value="C:mitotic spindle assembly checkpoint MAD1-MAD2 complex"/>
    <property type="evidence" value="ECO:0007669"/>
    <property type="project" value="UniProtKB-ARBA"/>
</dbReference>
<evidence type="ECO:0000313" key="24">
    <source>
        <dbReference type="Proteomes" id="UP001190640"/>
    </source>
</evidence>
<dbReference type="RefSeq" id="XP_054848856.1">
    <property type="nucleotide sequence ID" value="XM_054992881.1"/>
</dbReference>
<feature type="coiled-coil region" evidence="23">
    <location>
        <begin position="446"/>
        <end position="639"/>
    </location>
</feature>
<keyword evidence="8" id="KW-1017">Isopeptide bond</keyword>
<dbReference type="GO" id="GO:0005635">
    <property type="term" value="C:nuclear envelope"/>
    <property type="evidence" value="ECO:0007669"/>
    <property type="project" value="UniProtKB-SubCell"/>
</dbReference>
<evidence type="ECO:0000256" key="10">
    <source>
        <dbReference type="ARBA" id="ARBA00022618"/>
    </source>
</evidence>
<evidence type="ECO:0000256" key="14">
    <source>
        <dbReference type="ARBA" id="ARBA00022990"/>
    </source>
</evidence>
<comment type="function">
    <text evidence="20">Component of the spindle-assembly checkpoint that prevents the onset of anaphase until all chromosomes are properly aligned at the metaphase plate. Forms a heterotetrameric complex with the closed conformation form of MAD2L1 (C-MAD2) at unattached kinetochores during prometaphase, recruits an open conformation of MAD2L1 (O-MAD2) and promotes the conversion of O-MAD2 to C-MAD2, which ensures mitotic checkpoint signaling.</text>
</comment>
<evidence type="ECO:0000256" key="20">
    <source>
        <dbReference type="ARBA" id="ARBA00053509"/>
    </source>
</evidence>
<evidence type="ECO:0000256" key="18">
    <source>
        <dbReference type="ARBA" id="ARBA00023306"/>
    </source>
</evidence>
<evidence type="ECO:0000313" key="25">
    <source>
        <dbReference type="RefSeq" id="XP_054848856.1"/>
    </source>
</evidence>
<evidence type="ECO:0000256" key="13">
    <source>
        <dbReference type="ARBA" id="ARBA00022843"/>
    </source>
</evidence>
<keyword evidence="7" id="KW-0963">Cytoplasm</keyword>
<keyword evidence="11" id="KW-0498">Mitosis</keyword>
<dbReference type="FunFam" id="3.30.457.60:FF:000002">
    <property type="entry name" value="Mitotic spindle assembly checkpoint protein MAD1"/>
    <property type="match status" value="1"/>
</dbReference>
<dbReference type="PANTHER" id="PTHR23168">
    <property type="entry name" value="MITOTIC SPINDLE ASSEMBLY CHECKPOINT PROTEIN MAD1 MITOTIC ARREST DEFICIENT-LIKE PROTEIN 1"/>
    <property type="match status" value="1"/>
</dbReference>
<dbReference type="GO" id="GO:0051315">
    <property type="term" value="P:attachment of mitotic spindle microtubules to kinetochore"/>
    <property type="evidence" value="ECO:0007669"/>
    <property type="project" value="TreeGrafter"/>
</dbReference>
<dbReference type="GO" id="GO:1990706">
    <property type="term" value="C:MAD1 complex"/>
    <property type="evidence" value="ECO:0007669"/>
    <property type="project" value="UniProtKB-ARBA"/>
</dbReference>
<keyword evidence="16" id="KW-0206">Cytoskeleton</keyword>
<dbReference type="FunFam" id="1.20.5.170:FF:000051">
    <property type="entry name" value="mitotic spindle assembly checkpoint protein MAD1"/>
    <property type="match status" value="1"/>
</dbReference>
<dbReference type="Gene3D" id="1.20.5.170">
    <property type="match status" value="1"/>
</dbReference>
<dbReference type="GO" id="GO:0000922">
    <property type="term" value="C:spindle pole"/>
    <property type="evidence" value="ECO:0007669"/>
    <property type="project" value="UniProtKB-SubCell"/>
</dbReference>
<reference evidence="25" key="1">
    <citation type="submission" date="2025-08" db="UniProtKB">
        <authorList>
            <consortium name="RefSeq"/>
        </authorList>
    </citation>
    <scope>IDENTIFICATION</scope>
    <source>
        <tissue evidence="25">Blood</tissue>
    </source>
</reference>
<evidence type="ECO:0000256" key="16">
    <source>
        <dbReference type="ARBA" id="ARBA00023212"/>
    </source>
</evidence>
<evidence type="ECO:0000256" key="1">
    <source>
        <dbReference type="ARBA" id="ARBA00004259"/>
    </source>
</evidence>
<protein>
    <recommendedName>
        <fullName evidence="21">Mitotic spindle assembly checkpoint protein MAD1</fullName>
    </recommendedName>
    <alternativeName>
        <fullName evidence="22">Mitotic arrest deficient 1-like protein 1</fullName>
    </alternativeName>
</protein>
<dbReference type="PANTHER" id="PTHR23168:SF0">
    <property type="entry name" value="MITOTIC SPINDLE ASSEMBLY CHECKPOINT PROTEIN MAD1"/>
    <property type="match status" value="1"/>
</dbReference>
<feature type="coiled-coil region" evidence="23">
    <location>
        <begin position="75"/>
        <end position="331"/>
    </location>
</feature>
<keyword evidence="18" id="KW-0131">Cell cycle</keyword>
<evidence type="ECO:0000256" key="23">
    <source>
        <dbReference type="SAM" id="Coils"/>
    </source>
</evidence>
<evidence type="ECO:0000256" key="12">
    <source>
        <dbReference type="ARBA" id="ARBA00022838"/>
    </source>
</evidence>
<proteinExistence type="inferred from homology"/>
<dbReference type="CTD" id="8379"/>
<evidence type="ECO:0000256" key="21">
    <source>
        <dbReference type="ARBA" id="ARBA00073985"/>
    </source>
</evidence>
<dbReference type="GO" id="GO:0007094">
    <property type="term" value="P:mitotic spindle assembly checkpoint signaling"/>
    <property type="evidence" value="ECO:0007669"/>
    <property type="project" value="InterPro"/>
</dbReference>
<evidence type="ECO:0000256" key="5">
    <source>
        <dbReference type="ARBA" id="ARBA00008029"/>
    </source>
</evidence>
<dbReference type="GO" id="GO:0072686">
    <property type="term" value="C:mitotic spindle"/>
    <property type="evidence" value="ECO:0007669"/>
    <property type="project" value="TreeGrafter"/>
</dbReference>